<sequence length="209" mass="22183">MDSSFTLFAAFALQLFIIVDPIAGVPVFLAITPDNTRAQRRAMAVRGCLAAFAILVFFLLGGRWLMDYFAIETAAVRICGGLLLFGISLEMLYGRPTGTGTSPREERLAEAKADISITPLAFPLLAGPGAIATGLIFVEQVHSASDYLALLAASALVFVVTALLLLRADDLLRFIGTLGAAIVTRLMGLVLAFLAVQYVIEGIRGAFAS</sequence>
<evidence type="ECO:0000313" key="8">
    <source>
        <dbReference type="EMBL" id="TRO83614.1"/>
    </source>
</evidence>
<protein>
    <recommendedName>
        <fullName evidence="7">UPF0056 membrane protein</fullName>
    </recommendedName>
</protein>
<dbReference type="GO" id="GO:0005886">
    <property type="term" value="C:plasma membrane"/>
    <property type="evidence" value="ECO:0007669"/>
    <property type="project" value="UniProtKB-SubCell"/>
</dbReference>
<evidence type="ECO:0000256" key="2">
    <source>
        <dbReference type="ARBA" id="ARBA00009784"/>
    </source>
</evidence>
<feature type="transmembrane region" description="Helical" evidence="7">
    <location>
        <begin position="6"/>
        <end position="31"/>
    </location>
</feature>
<reference evidence="8 9" key="1">
    <citation type="submission" date="2019-07" db="EMBL/GenBank/DDBJ databases">
        <title>Insights of Desulfuromonas acetexigens electromicrobiology.</title>
        <authorList>
            <person name="Katuri K."/>
            <person name="Sapireddy V."/>
            <person name="Shaw D.R."/>
            <person name="Saikaly P."/>
        </authorList>
    </citation>
    <scope>NUCLEOTIDE SEQUENCE [LARGE SCALE GENOMIC DNA]</scope>
    <source>
        <strain evidence="8 9">2873</strain>
    </source>
</reference>
<keyword evidence="3" id="KW-1003">Cell membrane</keyword>
<evidence type="ECO:0000256" key="1">
    <source>
        <dbReference type="ARBA" id="ARBA00004651"/>
    </source>
</evidence>
<keyword evidence="6 7" id="KW-0472">Membrane</keyword>
<evidence type="ECO:0000256" key="7">
    <source>
        <dbReference type="RuleBase" id="RU362048"/>
    </source>
</evidence>
<keyword evidence="5 7" id="KW-1133">Transmembrane helix</keyword>
<evidence type="ECO:0000313" key="9">
    <source>
        <dbReference type="Proteomes" id="UP000317155"/>
    </source>
</evidence>
<dbReference type="Proteomes" id="UP000317155">
    <property type="component" value="Unassembled WGS sequence"/>
</dbReference>
<evidence type="ECO:0000256" key="4">
    <source>
        <dbReference type="ARBA" id="ARBA00022692"/>
    </source>
</evidence>
<dbReference type="Pfam" id="PF01914">
    <property type="entry name" value="MarC"/>
    <property type="match status" value="1"/>
</dbReference>
<organism evidence="8 9">
    <name type="scientific">Trichloromonas acetexigens</name>
    <dbReference type="NCBI Taxonomy" id="38815"/>
    <lineage>
        <taxon>Bacteria</taxon>
        <taxon>Pseudomonadati</taxon>
        <taxon>Thermodesulfobacteriota</taxon>
        <taxon>Desulfuromonadia</taxon>
        <taxon>Desulfuromonadales</taxon>
        <taxon>Trichloromonadaceae</taxon>
        <taxon>Trichloromonas</taxon>
    </lineage>
</organism>
<dbReference type="InterPro" id="IPR002771">
    <property type="entry name" value="Multi_antbiot-R_MarC"/>
</dbReference>
<dbReference type="OrthoDB" id="21094at2"/>
<evidence type="ECO:0000256" key="5">
    <source>
        <dbReference type="ARBA" id="ARBA00022989"/>
    </source>
</evidence>
<name>A0A550JK71_9BACT</name>
<evidence type="ECO:0000256" key="3">
    <source>
        <dbReference type="ARBA" id="ARBA00022475"/>
    </source>
</evidence>
<proteinExistence type="inferred from homology"/>
<dbReference type="NCBIfam" id="TIGR00427">
    <property type="entry name" value="NAAT family transporter"/>
    <property type="match status" value="1"/>
</dbReference>
<comment type="subcellular location">
    <subcellularLocation>
        <location evidence="1 7">Cell membrane</location>
        <topology evidence="1 7">Multi-pass membrane protein</topology>
    </subcellularLocation>
</comment>
<feature type="transmembrane region" description="Helical" evidence="7">
    <location>
        <begin position="74"/>
        <end position="94"/>
    </location>
</feature>
<feature type="transmembrane region" description="Helical" evidence="7">
    <location>
        <begin position="115"/>
        <end position="138"/>
    </location>
</feature>
<comment type="caution">
    <text evidence="8">The sequence shown here is derived from an EMBL/GenBank/DDBJ whole genome shotgun (WGS) entry which is preliminary data.</text>
</comment>
<evidence type="ECO:0000256" key="6">
    <source>
        <dbReference type="ARBA" id="ARBA00023136"/>
    </source>
</evidence>
<dbReference type="PANTHER" id="PTHR33508">
    <property type="entry name" value="UPF0056 MEMBRANE PROTEIN YHCE"/>
    <property type="match status" value="1"/>
</dbReference>
<comment type="similarity">
    <text evidence="2 7">Belongs to the UPF0056 (MarC) family.</text>
</comment>
<dbReference type="AlphaFoldDB" id="A0A550JK71"/>
<dbReference type="RefSeq" id="WP_092052125.1">
    <property type="nucleotide sequence ID" value="NZ_FOJJ01000001.1"/>
</dbReference>
<keyword evidence="9" id="KW-1185">Reference proteome</keyword>
<feature type="transmembrane region" description="Helical" evidence="7">
    <location>
        <begin position="178"/>
        <end position="200"/>
    </location>
</feature>
<feature type="transmembrane region" description="Helical" evidence="7">
    <location>
        <begin position="43"/>
        <end position="62"/>
    </location>
</feature>
<dbReference type="EMBL" id="VJVV01000001">
    <property type="protein sequence ID" value="TRO83614.1"/>
    <property type="molecule type" value="Genomic_DNA"/>
</dbReference>
<keyword evidence="4 7" id="KW-0812">Transmembrane</keyword>
<dbReference type="PANTHER" id="PTHR33508:SF1">
    <property type="entry name" value="UPF0056 MEMBRANE PROTEIN YHCE"/>
    <property type="match status" value="1"/>
</dbReference>
<feature type="transmembrane region" description="Helical" evidence="7">
    <location>
        <begin position="144"/>
        <end position="166"/>
    </location>
</feature>
<accession>A0A550JK71</accession>
<gene>
    <name evidence="8" type="ORF">FL622_00075</name>
</gene>